<keyword evidence="2" id="KW-1185">Reference proteome</keyword>
<accession>A0A9N9K8S6</accession>
<protein>
    <submittedName>
        <fullName evidence="1">1448_t:CDS:1</fullName>
    </submittedName>
</protein>
<dbReference type="OrthoDB" id="2425728at2759"/>
<gene>
    <name evidence="1" type="ORF">CPELLU_LOCUS19167</name>
</gene>
<proteinExistence type="predicted"/>
<dbReference type="EMBL" id="CAJVQA010043365">
    <property type="protein sequence ID" value="CAG8815702.1"/>
    <property type="molecule type" value="Genomic_DNA"/>
</dbReference>
<dbReference type="AlphaFoldDB" id="A0A9N9K8S6"/>
<organism evidence="1 2">
    <name type="scientific">Cetraspora pellucida</name>
    <dbReference type="NCBI Taxonomy" id="1433469"/>
    <lineage>
        <taxon>Eukaryota</taxon>
        <taxon>Fungi</taxon>
        <taxon>Fungi incertae sedis</taxon>
        <taxon>Mucoromycota</taxon>
        <taxon>Glomeromycotina</taxon>
        <taxon>Glomeromycetes</taxon>
        <taxon>Diversisporales</taxon>
        <taxon>Gigasporaceae</taxon>
        <taxon>Cetraspora</taxon>
    </lineage>
</organism>
<evidence type="ECO:0000313" key="1">
    <source>
        <dbReference type="EMBL" id="CAG8815702.1"/>
    </source>
</evidence>
<evidence type="ECO:0000313" key="2">
    <source>
        <dbReference type="Proteomes" id="UP000789759"/>
    </source>
</evidence>
<name>A0A9N9K8S6_9GLOM</name>
<reference evidence="1" key="1">
    <citation type="submission" date="2021-06" db="EMBL/GenBank/DDBJ databases">
        <authorList>
            <person name="Kallberg Y."/>
            <person name="Tangrot J."/>
            <person name="Rosling A."/>
        </authorList>
    </citation>
    <scope>NUCLEOTIDE SEQUENCE</scope>
    <source>
        <strain evidence="1">FL966</strain>
    </source>
</reference>
<feature type="non-terminal residue" evidence="1">
    <location>
        <position position="1"/>
    </location>
</feature>
<sequence>QALRHVVDGLKDSRFSGFGDNINRFSDLTTDSKLHKIFSNWYAIENLPLYLQDEANENSYTDAICLDKNFINIALKEQWSTKKLMSIGLSNTLSGNHSLFQDLFESYKRHLGLRSALLHKKLKFYNYITYTILNSKDSIRLKLHIGDIVELAENSEGIIYARIRAIFMHQANDGLNYAFFQFEKFQELNLLDPVLECPFYK</sequence>
<dbReference type="Proteomes" id="UP000789759">
    <property type="component" value="Unassembled WGS sequence"/>
</dbReference>
<comment type="caution">
    <text evidence="1">The sequence shown here is derived from an EMBL/GenBank/DDBJ whole genome shotgun (WGS) entry which is preliminary data.</text>
</comment>
<feature type="non-terminal residue" evidence="1">
    <location>
        <position position="201"/>
    </location>
</feature>